<organism evidence="3 4">
    <name type="scientific">Sulfurimonas crateris</name>
    <dbReference type="NCBI Taxonomy" id="2574727"/>
    <lineage>
        <taxon>Bacteria</taxon>
        <taxon>Pseudomonadati</taxon>
        <taxon>Campylobacterota</taxon>
        <taxon>Epsilonproteobacteria</taxon>
        <taxon>Campylobacterales</taxon>
        <taxon>Sulfurimonadaceae</taxon>
        <taxon>Sulfurimonas</taxon>
    </lineage>
</organism>
<dbReference type="Gene3D" id="3.30.2310.20">
    <property type="entry name" value="RelE-like"/>
    <property type="match status" value="1"/>
</dbReference>
<dbReference type="OrthoDB" id="5574284at2"/>
<sequence length="109" mass="12678">MSETYKLKWTSNAKDDLLNIVAYIKQDSPSIANDIYQKIRKKAHSSNFFPLKGRVVPELQKEGITFYREVVATPWRIIYKVGNDTVYIMAILDSRQNVEELLLQKLLKS</sequence>
<dbReference type="RefSeq" id="WP_137012149.1">
    <property type="nucleotide sequence ID" value="NZ_SZPX01000002.1"/>
</dbReference>
<proteinExistence type="inferred from homology"/>
<dbReference type="PANTHER" id="PTHR33755">
    <property type="entry name" value="TOXIN PARE1-RELATED"/>
    <property type="match status" value="1"/>
</dbReference>
<comment type="caution">
    <text evidence="3">The sequence shown here is derived from an EMBL/GenBank/DDBJ whole genome shotgun (WGS) entry which is preliminary data.</text>
</comment>
<dbReference type="InterPro" id="IPR051803">
    <property type="entry name" value="TA_system_RelE-like_toxin"/>
</dbReference>
<gene>
    <name evidence="3" type="ORF">FCU45_02985</name>
</gene>
<dbReference type="PANTHER" id="PTHR33755:SF5">
    <property type="entry name" value="TYPE II TOXIN-ANTITOXIN SYSTEM RELE_PARE FAMILY TOXIN"/>
    <property type="match status" value="1"/>
</dbReference>
<dbReference type="EMBL" id="SZPX01000002">
    <property type="protein sequence ID" value="TKI70270.1"/>
    <property type="molecule type" value="Genomic_DNA"/>
</dbReference>
<dbReference type="Proteomes" id="UP000309561">
    <property type="component" value="Unassembled WGS sequence"/>
</dbReference>
<evidence type="ECO:0000313" key="4">
    <source>
        <dbReference type="Proteomes" id="UP000309561"/>
    </source>
</evidence>
<keyword evidence="4" id="KW-1185">Reference proteome</keyword>
<name>A0A4U2Z9S9_9BACT</name>
<dbReference type="AlphaFoldDB" id="A0A4U2Z9S9"/>
<evidence type="ECO:0000313" key="3">
    <source>
        <dbReference type="EMBL" id="TKI70270.1"/>
    </source>
</evidence>
<protein>
    <submittedName>
        <fullName evidence="3">Type II toxin-antitoxin system RelE/ParE family toxin</fullName>
    </submittedName>
</protein>
<comment type="similarity">
    <text evidence="1">Belongs to the RelE toxin family.</text>
</comment>
<dbReference type="InterPro" id="IPR007712">
    <property type="entry name" value="RelE/ParE_toxin"/>
</dbReference>
<dbReference type="Pfam" id="PF05016">
    <property type="entry name" value="ParE_toxin"/>
    <property type="match status" value="1"/>
</dbReference>
<dbReference type="SUPFAM" id="SSF143011">
    <property type="entry name" value="RelE-like"/>
    <property type="match status" value="1"/>
</dbReference>
<accession>A0A4U2Z9S9</accession>
<reference evidence="3 4" key="1">
    <citation type="submission" date="2019-04" db="EMBL/GenBank/DDBJ databases">
        <title>Sulfurimonas crateris sp. nov. a facultative anaerobic sulfur-oxidizing chemolithautotrophic bacterium isolated from a terrestrial mud vulcano.</title>
        <authorList>
            <person name="Ratnikova N.M."/>
            <person name="Slobodkin A.I."/>
            <person name="Merkel A.Y."/>
            <person name="Novikov A."/>
            <person name="Bonch-Osmolovskaya E.A."/>
            <person name="Slobodkina G.B."/>
        </authorList>
    </citation>
    <scope>NUCLEOTIDE SEQUENCE [LARGE SCALE GENOMIC DNA]</scope>
    <source>
        <strain evidence="3 4">SN118</strain>
    </source>
</reference>
<keyword evidence="2" id="KW-1277">Toxin-antitoxin system</keyword>
<evidence type="ECO:0000256" key="2">
    <source>
        <dbReference type="ARBA" id="ARBA00022649"/>
    </source>
</evidence>
<dbReference type="InterPro" id="IPR035093">
    <property type="entry name" value="RelE/ParE_toxin_dom_sf"/>
</dbReference>
<evidence type="ECO:0000256" key="1">
    <source>
        <dbReference type="ARBA" id="ARBA00006226"/>
    </source>
</evidence>